<sequence>MDFNNILNQVLNVAKETFNDTKNGNSTQDKITKVGGGAAALGLLSMFLGRKGGAGLAKLGSLAALGSLAYQAYQKYQAQNQPAQEALNESAFQLTDQANIILQAMISASAADGEITEEERQAILQEAGDDAEVQQWLNQAMANPLSAAQIGAKVENNPAIAAQVYLAARVVCKELSRKEIIFLANLAEALHLDEALVEQLEAQAGL</sequence>
<reference evidence="1 2" key="1">
    <citation type="submission" date="2018-05" db="EMBL/GenBank/DDBJ databases">
        <title>Draft Genome Sequences for a Diverse set of 7 Haemophilus Species.</title>
        <authorList>
            <person name="Nichols M."/>
            <person name="Topaz N."/>
            <person name="Wang X."/>
            <person name="Wang X."/>
            <person name="Boxrud D."/>
        </authorList>
    </citation>
    <scope>NUCLEOTIDE SEQUENCE [LARGE SCALE GENOMIC DNA]</scope>
    <source>
        <strain evidence="1 2">C2002001239</strain>
    </source>
</reference>
<dbReference type="RefSeq" id="WP_111402866.1">
    <property type="nucleotide sequence ID" value="NZ_QEPN01000003.1"/>
</dbReference>
<accession>A0A369YDC3</accession>
<dbReference type="CDD" id="cd07178">
    <property type="entry name" value="terB_like_YebE"/>
    <property type="match status" value="1"/>
</dbReference>
<dbReference type="Pfam" id="PF04391">
    <property type="entry name" value="DUF533"/>
    <property type="match status" value="1"/>
</dbReference>
<organism evidence="1 2">
    <name type="scientific">Haemophilus sputorum</name>
    <dbReference type="NCBI Taxonomy" id="1078480"/>
    <lineage>
        <taxon>Bacteria</taxon>
        <taxon>Pseudomonadati</taxon>
        <taxon>Pseudomonadota</taxon>
        <taxon>Gammaproteobacteria</taxon>
        <taxon>Pasteurellales</taxon>
        <taxon>Pasteurellaceae</taxon>
        <taxon>Haemophilus</taxon>
    </lineage>
</organism>
<comment type="caution">
    <text evidence="1">The sequence shown here is derived from an EMBL/GenBank/DDBJ whole genome shotgun (WGS) entry which is preliminary data.</text>
</comment>
<dbReference type="InterPro" id="IPR007486">
    <property type="entry name" value="YebE"/>
</dbReference>
<evidence type="ECO:0000313" key="2">
    <source>
        <dbReference type="Proteomes" id="UP000253872"/>
    </source>
</evidence>
<proteinExistence type="predicted"/>
<dbReference type="SUPFAM" id="SSF158682">
    <property type="entry name" value="TerB-like"/>
    <property type="match status" value="1"/>
</dbReference>
<evidence type="ECO:0000313" key="1">
    <source>
        <dbReference type="EMBL" id="RDE72772.1"/>
    </source>
</evidence>
<dbReference type="AlphaFoldDB" id="A0A369YDC3"/>
<dbReference type="EMBL" id="QEPN01000003">
    <property type="protein sequence ID" value="RDE72772.1"/>
    <property type="molecule type" value="Genomic_DNA"/>
</dbReference>
<dbReference type="STRING" id="1035839.GCA_000238795_01393"/>
<dbReference type="Proteomes" id="UP000253872">
    <property type="component" value="Unassembled WGS sequence"/>
</dbReference>
<dbReference type="InterPro" id="IPR029024">
    <property type="entry name" value="TerB-like"/>
</dbReference>
<dbReference type="Gene3D" id="1.10.3680.10">
    <property type="entry name" value="TerB-like"/>
    <property type="match status" value="1"/>
</dbReference>
<gene>
    <name evidence="1" type="ORF">DPV93_05710</name>
</gene>
<name>A0A369YDC3_9PAST</name>
<protein>
    <submittedName>
        <fullName evidence="1">Tellurite resistance TerB family protein</fullName>
    </submittedName>
</protein>